<proteinExistence type="predicted"/>
<feature type="transmembrane region" description="Helical" evidence="1">
    <location>
        <begin position="7"/>
        <end position="26"/>
    </location>
</feature>
<keyword evidence="3" id="KW-1185">Reference proteome</keyword>
<name>A0ABY1R115_9FLAO</name>
<gene>
    <name evidence="2" type="ORF">SAMN05421679_103335</name>
</gene>
<comment type="caution">
    <text evidence="2">The sequence shown here is derived from an EMBL/GenBank/DDBJ whole genome shotgun (WGS) entry which is preliminary data.</text>
</comment>
<keyword evidence="1" id="KW-0472">Membrane</keyword>
<organism evidence="2 3">
    <name type="scientific">Epilithonimonas pallida</name>
    <dbReference type="NCBI Taxonomy" id="373671"/>
    <lineage>
        <taxon>Bacteria</taxon>
        <taxon>Pseudomonadati</taxon>
        <taxon>Bacteroidota</taxon>
        <taxon>Flavobacteriia</taxon>
        <taxon>Flavobacteriales</taxon>
        <taxon>Weeksellaceae</taxon>
        <taxon>Chryseobacterium group</taxon>
        <taxon>Epilithonimonas</taxon>
    </lineage>
</organism>
<feature type="transmembrane region" description="Helical" evidence="1">
    <location>
        <begin position="58"/>
        <end position="77"/>
    </location>
</feature>
<dbReference type="RefSeq" id="WP_283416334.1">
    <property type="nucleotide sequence ID" value="NZ_FXUO01000003.1"/>
</dbReference>
<evidence type="ECO:0000313" key="3">
    <source>
        <dbReference type="Proteomes" id="UP001158050"/>
    </source>
</evidence>
<dbReference type="Proteomes" id="UP001158050">
    <property type="component" value="Unassembled WGS sequence"/>
</dbReference>
<keyword evidence="1" id="KW-0812">Transmembrane</keyword>
<reference evidence="2 3" key="1">
    <citation type="submission" date="2017-05" db="EMBL/GenBank/DDBJ databases">
        <authorList>
            <person name="Varghese N."/>
            <person name="Submissions S."/>
        </authorList>
    </citation>
    <scope>NUCLEOTIDE SEQUENCE [LARGE SCALE GENOMIC DNA]</scope>
    <source>
        <strain evidence="2 3">DSM 18015</strain>
    </source>
</reference>
<protein>
    <submittedName>
        <fullName evidence="2">Uncharacterized protein</fullName>
    </submittedName>
</protein>
<dbReference type="EMBL" id="FXUO01000003">
    <property type="protein sequence ID" value="SMP91846.1"/>
    <property type="molecule type" value="Genomic_DNA"/>
</dbReference>
<accession>A0ABY1R115</accession>
<evidence type="ECO:0000313" key="2">
    <source>
        <dbReference type="EMBL" id="SMP91846.1"/>
    </source>
</evidence>
<sequence>MMKKSVYQAIITMLILVIAVSVIGIFNTEISLKYETGNPKDCISLLTGRDLCLWIKNLKIIIIVCLIAASGLISFRYKIIRD</sequence>
<keyword evidence="1" id="KW-1133">Transmembrane helix</keyword>
<evidence type="ECO:0000256" key="1">
    <source>
        <dbReference type="SAM" id="Phobius"/>
    </source>
</evidence>